<dbReference type="HAMAP" id="MF_01916">
    <property type="entry name" value="Cardiolipin_synth_Cls"/>
    <property type="match status" value="1"/>
</dbReference>
<evidence type="ECO:0000256" key="6">
    <source>
        <dbReference type="ARBA" id="ARBA00022737"/>
    </source>
</evidence>
<evidence type="ECO:0000256" key="1">
    <source>
        <dbReference type="ARBA" id="ARBA00004651"/>
    </source>
</evidence>
<comment type="function">
    <text evidence="12">Catalyzes the reversible phosphatidyl group transfer from one phosphatidylglycerol molecule to another to form cardiolipin (CL) (diphosphatidylglycerol) and glycerol.</text>
</comment>
<dbReference type="InterPro" id="IPR030874">
    <property type="entry name" value="Cardiolipin_synth_Firmi"/>
</dbReference>
<name>A0A4R5KIE6_9BACL</name>
<dbReference type="PANTHER" id="PTHR21248">
    <property type="entry name" value="CARDIOLIPIN SYNTHASE"/>
    <property type="match status" value="1"/>
</dbReference>
<dbReference type="InterPro" id="IPR025202">
    <property type="entry name" value="PLD-like_dom"/>
</dbReference>
<sequence>MEQWVVEIWRAVNLHWIVDVWKAINNWIPIINLLFAAAIIFLERRNVGVTWAWLMLLLLLPVLGFIIYIFIGQNLARQKVYRIRARMERRVREEMREQEQTIHEGTFPYREAHVKQYEHLIYMNLMSSASPLTQNNEVTLFIDGVKKFEALLERIALAEDHIHLLYYKIGNDTTGHRLLKALVRKAQEGVKVRLLYDGIGSLGVTKKMFRELVDAGGIVCPFFPSKIPYINFRLNYRNHRKIAVIDGEHGFIGGFNIGDEYLGLNHQIGYWRDTHLMLRGDAVHRLQVQFILDWGVASNETLTIEPVYFPRLEDADRTAVQIVSSGPNTDKQQIKNGYIKLIFEAKKSIYVQTPYFVPDDGILNALRIAALSGIDVRIMIPKKSDHLLVHWASHAYIGDLLRVGAACYLYDNGFLHAKTIMVDGQAAAVGTANMDHRSFELNFEITAFLYGTEVTARLEAIFEQDMKKSELLTPEKFEQRWLITRAAESMARLLSPIL</sequence>
<evidence type="ECO:0000256" key="8">
    <source>
        <dbReference type="ARBA" id="ARBA00023098"/>
    </source>
</evidence>
<feature type="active site" evidence="12">
    <location>
        <position position="418"/>
    </location>
</feature>
<feature type="domain" description="PLD phosphodiesterase" evidence="14">
    <location>
        <begin position="411"/>
        <end position="438"/>
    </location>
</feature>
<keyword evidence="16" id="KW-1185">Reference proteome</keyword>
<evidence type="ECO:0000256" key="5">
    <source>
        <dbReference type="ARBA" id="ARBA00022692"/>
    </source>
</evidence>
<evidence type="ECO:0000313" key="16">
    <source>
        <dbReference type="Proteomes" id="UP000295636"/>
    </source>
</evidence>
<dbReference type="SUPFAM" id="SSF56024">
    <property type="entry name" value="Phospholipase D/nuclease"/>
    <property type="match status" value="2"/>
</dbReference>
<protein>
    <recommendedName>
        <fullName evidence="12 13">Cardiolipin synthase</fullName>
        <shortName evidence="12">CL synthase</shortName>
        <ecNumber evidence="12 13">2.7.8.-</ecNumber>
    </recommendedName>
</protein>
<evidence type="ECO:0000256" key="10">
    <source>
        <dbReference type="ARBA" id="ARBA00023209"/>
    </source>
</evidence>
<feature type="active site" evidence="12">
    <location>
        <position position="239"/>
    </location>
</feature>
<dbReference type="NCBIfam" id="TIGR04265">
    <property type="entry name" value="bac_cardiolipin"/>
    <property type="match status" value="1"/>
</dbReference>
<feature type="domain" description="PLD phosphodiesterase" evidence="14">
    <location>
        <begin position="234"/>
        <end position="261"/>
    </location>
</feature>
<dbReference type="PROSITE" id="PS50035">
    <property type="entry name" value="PLD"/>
    <property type="match status" value="2"/>
</dbReference>
<feature type="active site" evidence="12">
    <location>
        <position position="246"/>
    </location>
</feature>
<keyword evidence="4 12" id="KW-0808">Transferase</keyword>
<feature type="transmembrane region" description="Helical" evidence="12">
    <location>
        <begin position="49"/>
        <end position="71"/>
    </location>
</feature>
<dbReference type="PANTHER" id="PTHR21248:SF22">
    <property type="entry name" value="PHOSPHOLIPASE D"/>
    <property type="match status" value="1"/>
</dbReference>
<proteinExistence type="inferred from homology"/>
<evidence type="ECO:0000256" key="3">
    <source>
        <dbReference type="ARBA" id="ARBA00022516"/>
    </source>
</evidence>
<reference evidence="15 16" key="1">
    <citation type="submission" date="2019-03" db="EMBL/GenBank/DDBJ databases">
        <title>This is whole genome sequence of Paenibacillus sp MS74 strain.</title>
        <authorList>
            <person name="Trinh H.N."/>
        </authorList>
    </citation>
    <scope>NUCLEOTIDE SEQUENCE [LARGE SCALE GENOMIC DNA]</scope>
    <source>
        <strain evidence="15 16">MS74</strain>
    </source>
</reference>
<keyword evidence="8 12" id="KW-0443">Lipid metabolism</keyword>
<dbReference type="AlphaFoldDB" id="A0A4R5KIE6"/>
<feature type="active site" evidence="12">
    <location>
        <position position="416"/>
    </location>
</feature>
<evidence type="ECO:0000313" key="15">
    <source>
        <dbReference type="EMBL" id="TDF94535.1"/>
    </source>
</evidence>
<dbReference type="Pfam" id="PF13091">
    <property type="entry name" value="PLDc_2"/>
    <property type="match status" value="2"/>
</dbReference>
<keyword evidence="6" id="KW-0677">Repeat</keyword>
<organism evidence="15 16">
    <name type="scientific">Paenibacillus piri</name>
    <dbReference type="NCBI Taxonomy" id="2547395"/>
    <lineage>
        <taxon>Bacteria</taxon>
        <taxon>Bacillati</taxon>
        <taxon>Bacillota</taxon>
        <taxon>Bacilli</taxon>
        <taxon>Bacillales</taxon>
        <taxon>Paenibacillaceae</taxon>
        <taxon>Paenibacillus</taxon>
    </lineage>
</organism>
<keyword evidence="2 12" id="KW-1003">Cell membrane</keyword>
<feature type="active site" evidence="12">
    <location>
        <position position="423"/>
    </location>
</feature>
<comment type="subcellular location">
    <subcellularLocation>
        <location evidence="1 12">Cell membrane</location>
        <topology evidence="1 12">Multi-pass membrane protein</topology>
    </subcellularLocation>
</comment>
<evidence type="ECO:0000259" key="14">
    <source>
        <dbReference type="PROSITE" id="PS50035"/>
    </source>
</evidence>
<dbReference type="Pfam" id="PF13396">
    <property type="entry name" value="PLDc_N"/>
    <property type="match status" value="1"/>
</dbReference>
<feature type="active site" evidence="12">
    <location>
        <position position="241"/>
    </location>
</feature>
<evidence type="ECO:0000256" key="4">
    <source>
        <dbReference type="ARBA" id="ARBA00022679"/>
    </source>
</evidence>
<accession>A0A4R5KIE6</accession>
<dbReference type="EMBL" id="SMRT01000013">
    <property type="protein sequence ID" value="TDF94535.1"/>
    <property type="molecule type" value="Genomic_DNA"/>
</dbReference>
<keyword evidence="5 12" id="KW-0812">Transmembrane</keyword>
<dbReference type="CDD" id="cd09112">
    <property type="entry name" value="PLDc_CLS_2"/>
    <property type="match status" value="1"/>
</dbReference>
<comment type="similarity">
    <text evidence="12">Belongs to the phospholipase D family. Cardiolipin synthase subfamily.</text>
</comment>
<dbReference type="CDD" id="cd09110">
    <property type="entry name" value="PLDc_CLS_1"/>
    <property type="match status" value="1"/>
</dbReference>
<keyword evidence="7 12" id="KW-1133">Transmembrane helix</keyword>
<evidence type="ECO:0000256" key="9">
    <source>
        <dbReference type="ARBA" id="ARBA00023136"/>
    </source>
</evidence>
<dbReference type="FunFam" id="3.30.870.10:FF:000014">
    <property type="entry name" value="Cardiolipin synthase"/>
    <property type="match status" value="1"/>
</dbReference>
<dbReference type="InterPro" id="IPR027379">
    <property type="entry name" value="CLS_N"/>
</dbReference>
<dbReference type="GO" id="GO:0005886">
    <property type="term" value="C:plasma membrane"/>
    <property type="evidence" value="ECO:0007669"/>
    <property type="project" value="UniProtKB-SubCell"/>
</dbReference>
<evidence type="ECO:0000256" key="13">
    <source>
        <dbReference type="NCBIfam" id="TIGR04265"/>
    </source>
</evidence>
<evidence type="ECO:0000256" key="12">
    <source>
        <dbReference type="HAMAP-Rule" id="MF_01916"/>
    </source>
</evidence>
<dbReference type="SMART" id="SM00155">
    <property type="entry name" value="PLDc"/>
    <property type="match status" value="2"/>
</dbReference>
<comment type="catalytic activity">
    <reaction evidence="12">
        <text>2 a 1,2-diacyl-sn-glycero-3-phospho-(1'-sn-glycerol) = a cardiolipin + glycerol</text>
        <dbReference type="Rhea" id="RHEA:31451"/>
        <dbReference type="ChEBI" id="CHEBI:17754"/>
        <dbReference type="ChEBI" id="CHEBI:62237"/>
        <dbReference type="ChEBI" id="CHEBI:64716"/>
    </reaction>
</comment>
<keyword evidence="11 12" id="KW-1208">Phospholipid metabolism</keyword>
<comment type="caution">
    <text evidence="15">The sequence shown here is derived from an EMBL/GenBank/DDBJ whole genome shotgun (WGS) entry which is preliminary data.</text>
</comment>
<dbReference type="OrthoDB" id="9762009at2"/>
<evidence type="ECO:0000256" key="11">
    <source>
        <dbReference type="ARBA" id="ARBA00023264"/>
    </source>
</evidence>
<feature type="transmembrane region" description="Helical" evidence="12">
    <location>
        <begin position="24"/>
        <end position="42"/>
    </location>
</feature>
<evidence type="ECO:0000256" key="2">
    <source>
        <dbReference type="ARBA" id="ARBA00022475"/>
    </source>
</evidence>
<dbReference type="InterPro" id="IPR001736">
    <property type="entry name" value="PLipase_D/transphosphatidylase"/>
</dbReference>
<keyword evidence="10 12" id="KW-0594">Phospholipid biosynthesis</keyword>
<gene>
    <name evidence="15" type="primary">cls</name>
    <name evidence="15" type="ORF">E1757_24210</name>
</gene>
<dbReference type="EC" id="2.7.8.-" evidence="12 13"/>
<dbReference type="Proteomes" id="UP000295636">
    <property type="component" value="Unassembled WGS sequence"/>
</dbReference>
<dbReference type="GO" id="GO:0008808">
    <property type="term" value="F:cardiolipin synthase activity"/>
    <property type="evidence" value="ECO:0007669"/>
    <property type="project" value="UniProtKB-UniRule"/>
</dbReference>
<dbReference type="InterPro" id="IPR022924">
    <property type="entry name" value="Cardiolipin_synthase"/>
</dbReference>
<keyword evidence="9 12" id="KW-0472">Membrane</keyword>
<evidence type="ECO:0000256" key="7">
    <source>
        <dbReference type="ARBA" id="ARBA00022989"/>
    </source>
</evidence>
<dbReference type="GO" id="GO:0032049">
    <property type="term" value="P:cardiolipin biosynthetic process"/>
    <property type="evidence" value="ECO:0007669"/>
    <property type="project" value="UniProtKB-UniRule"/>
</dbReference>
<dbReference type="Gene3D" id="3.30.870.10">
    <property type="entry name" value="Endonuclease Chain A"/>
    <property type="match status" value="2"/>
</dbReference>
<keyword evidence="3 12" id="KW-0444">Lipid biosynthesis</keyword>